<evidence type="ECO:0000256" key="1">
    <source>
        <dbReference type="SAM" id="Phobius"/>
    </source>
</evidence>
<dbReference type="Proteomes" id="UP000613580">
    <property type="component" value="Unassembled WGS sequence"/>
</dbReference>
<comment type="caution">
    <text evidence="2">The sequence shown here is derived from an EMBL/GenBank/DDBJ whole genome shotgun (WGS) entry which is preliminary data.</text>
</comment>
<feature type="transmembrane region" description="Helical" evidence="1">
    <location>
        <begin position="191"/>
        <end position="212"/>
    </location>
</feature>
<keyword evidence="3" id="KW-1185">Reference proteome</keyword>
<sequence length="388" mass="42985">MTPDEAATLQGIGRDWYQGFIAITNETFLLTIYAGLMLQAAPILLSRQGRRVRSYIMSMAGLTLLFLMAIAMWSIDLATFIIEPKFMLVLNPDEDFETKVNNTYDRLDKLYIAQNAVYAWMPFIGDAIIVHRVWQLREFLGFIWLIAIPVLCLIGTFVGTIMLSWCTATATETEIENGSFISPPLCANAQMVTYVLPAVATAVATILIAMTARTHHRRVSPIHFNSEGRKTRTRVERVFLILVETGFFYFLFFLIQILGDLNAVENLINNNTTLYVLMNMFDYSSSVIVGAYPTLIIVLAHSKRTTLATDAHSVTHGDSTLRSGTNISGTLRTGTSQSHSFSKGTYPLELNPASSVGNLNASQEVLALEPGDVEMGGMSGSRGKIERI</sequence>
<feature type="transmembrane region" description="Helical" evidence="1">
    <location>
        <begin position="20"/>
        <end position="45"/>
    </location>
</feature>
<feature type="transmembrane region" description="Helical" evidence="1">
    <location>
        <begin position="111"/>
        <end position="130"/>
    </location>
</feature>
<reference evidence="2" key="1">
    <citation type="submission" date="2020-05" db="EMBL/GenBank/DDBJ databases">
        <title>Mycena genomes resolve the evolution of fungal bioluminescence.</title>
        <authorList>
            <person name="Tsai I.J."/>
        </authorList>
    </citation>
    <scope>NUCLEOTIDE SEQUENCE</scope>
    <source>
        <strain evidence="2">110903Hualien_Pintung</strain>
    </source>
</reference>
<keyword evidence="1" id="KW-0472">Membrane</keyword>
<dbReference type="OrthoDB" id="3248740at2759"/>
<feature type="transmembrane region" description="Helical" evidence="1">
    <location>
        <begin position="278"/>
        <end position="300"/>
    </location>
</feature>
<protein>
    <submittedName>
        <fullName evidence="2">Uncharacterized protein</fullName>
    </submittedName>
</protein>
<dbReference type="EMBL" id="JACAZE010000013">
    <property type="protein sequence ID" value="KAF7300526.1"/>
    <property type="molecule type" value="Genomic_DNA"/>
</dbReference>
<keyword evidence="1" id="KW-1133">Transmembrane helix</keyword>
<name>A0A8H6W2G8_MYCCL</name>
<dbReference type="AlphaFoldDB" id="A0A8H6W2G8"/>
<gene>
    <name evidence="2" type="ORF">HMN09_00937100</name>
</gene>
<keyword evidence="1" id="KW-0812">Transmembrane</keyword>
<feature type="transmembrane region" description="Helical" evidence="1">
    <location>
        <begin position="142"/>
        <end position="171"/>
    </location>
</feature>
<organism evidence="2 3">
    <name type="scientific">Mycena chlorophos</name>
    <name type="common">Agaric fungus</name>
    <name type="synonym">Agaricus chlorophos</name>
    <dbReference type="NCBI Taxonomy" id="658473"/>
    <lineage>
        <taxon>Eukaryota</taxon>
        <taxon>Fungi</taxon>
        <taxon>Dikarya</taxon>
        <taxon>Basidiomycota</taxon>
        <taxon>Agaricomycotina</taxon>
        <taxon>Agaricomycetes</taxon>
        <taxon>Agaricomycetidae</taxon>
        <taxon>Agaricales</taxon>
        <taxon>Marasmiineae</taxon>
        <taxon>Mycenaceae</taxon>
        <taxon>Mycena</taxon>
    </lineage>
</organism>
<evidence type="ECO:0000313" key="2">
    <source>
        <dbReference type="EMBL" id="KAF7300526.1"/>
    </source>
</evidence>
<evidence type="ECO:0000313" key="3">
    <source>
        <dbReference type="Proteomes" id="UP000613580"/>
    </source>
</evidence>
<feature type="transmembrane region" description="Helical" evidence="1">
    <location>
        <begin position="57"/>
        <end position="82"/>
    </location>
</feature>
<accession>A0A8H6W2G8</accession>
<proteinExistence type="predicted"/>
<feature type="transmembrane region" description="Helical" evidence="1">
    <location>
        <begin position="238"/>
        <end position="258"/>
    </location>
</feature>